<dbReference type="Proteomes" id="UP000294933">
    <property type="component" value="Unassembled WGS sequence"/>
</dbReference>
<keyword evidence="2" id="KW-1185">Reference proteome</keyword>
<dbReference type="AlphaFoldDB" id="A0A4Y7QLY6"/>
<dbReference type="OrthoDB" id="3255427at2759"/>
<evidence type="ECO:0000313" key="1">
    <source>
        <dbReference type="EMBL" id="TDL28657.1"/>
    </source>
</evidence>
<dbReference type="STRING" id="50990.A0A4Y7QLY6"/>
<proteinExistence type="predicted"/>
<dbReference type="VEuPathDB" id="FungiDB:BD410DRAFT_781178"/>
<sequence length="213" mass="23926">MKFHSSSAALHKIKDRIILKWPPGVESESFHPERNELTVQFVGHPWSEKGPSDVMGLRLILQVWSVLASHTNNNECYTCGAMIHSSDGNEPPQMVFSLTAKTTPPDFFLICFTDKRRRFKIVQAPRHIVENLAVVLRDAFPNQVAESGPQSPDSYTIEMKSTGFDSIANLLQAEILHFLSNNAFYLSAGFPLPQQSLFGFSGRKEVWVFSTLS</sequence>
<accession>A0A4Y7QLY6</accession>
<organism evidence="1 2">
    <name type="scientific">Rickenella mellea</name>
    <dbReference type="NCBI Taxonomy" id="50990"/>
    <lineage>
        <taxon>Eukaryota</taxon>
        <taxon>Fungi</taxon>
        <taxon>Dikarya</taxon>
        <taxon>Basidiomycota</taxon>
        <taxon>Agaricomycotina</taxon>
        <taxon>Agaricomycetes</taxon>
        <taxon>Hymenochaetales</taxon>
        <taxon>Rickenellaceae</taxon>
        <taxon>Rickenella</taxon>
    </lineage>
</organism>
<evidence type="ECO:0000313" key="2">
    <source>
        <dbReference type="Proteomes" id="UP000294933"/>
    </source>
</evidence>
<dbReference type="EMBL" id="ML170157">
    <property type="protein sequence ID" value="TDL28657.1"/>
    <property type="molecule type" value="Genomic_DNA"/>
</dbReference>
<gene>
    <name evidence="1" type="ORF">BD410DRAFT_781178</name>
</gene>
<protein>
    <submittedName>
        <fullName evidence="1">Uncharacterized protein</fullName>
    </submittedName>
</protein>
<name>A0A4Y7QLY6_9AGAM</name>
<reference evidence="1 2" key="1">
    <citation type="submission" date="2018-06" db="EMBL/GenBank/DDBJ databases">
        <title>A transcriptomic atlas of mushroom development highlights an independent origin of complex multicellularity.</title>
        <authorList>
            <consortium name="DOE Joint Genome Institute"/>
            <person name="Krizsan K."/>
            <person name="Almasi E."/>
            <person name="Merenyi Z."/>
            <person name="Sahu N."/>
            <person name="Viragh M."/>
            <person name="Koszo T."/>
            <person name="Mondo S."/>
            <person name="Kiss B."/>
            <person name="Balint B."/>
            <person name="Kues U."/>
            <person name="Barry K."/>
            <person name="Hegedus J.C."/>
            <person name="Henrissat B."/>
            <person name="Johnson J."/>
            <person name="Lipzen A."/>
            <person name="Ohm R."/>
            <person name="Nagy I."/>
            <person name="Pangilinan J."/>
            <person name="Yan J."/>
            <person name="Xiong Y."/>
            <person name="Grigoriev I.V."/>
            <person name="Hibbett D.S."/>
            <person name="Nagy L.G."/>
        </authorList>
    </citation>
    <scope>NUCLEOTIDE SEQUENCE [LARGE SCALE GENOMIC DNA]</scope>
    <source>
        <strain evidence="1 2">SZMC22713</strain>
    </source>
</reference>